<evidence type="ECO:0000256" key="2">
    <source>
        <dbReference type="ARBA" id="ARBA00007688"/>
    </source>
</evidence>
<dbReference type="EMBL" id="BX284604">
    <property type="protein sequence ID" value="CCD68234.2"/>
    <property type="molecule type" value="Genomic_DNA"/>
</dbReference>
<dbReference type="HOGENOM" id="CLU_342026_0_0_1"/>
<evidence type="ECO:0000313" key="8">
    <source>
        <dbReference type="EMBL" id="CCD68234.2"/>
    </source>
</evidence>
<dbReference type="CDD" id="cd08050">
    <property type="entry name" value="TAF6C"/>
    <property type="match status" value="1"/>
</dbReference>
<dbReference type="PANTHER" id="PTHR10221">
    <property type="entry name" value="TRANSCRIPTION INITIATION FACTOR TFIID SUBUNIT 6"/>
    <property type="match status" value="1"/>
</dbReference>
<evidence type="ECO:0000256" key="1">
    <source>
        <dbReference type="ARBA" id="ARBA00004123"/>
    </source>
</evidence>
<dbReference type="GO" id="GO:0016251">
    <property type="term" value="F:RNA polymerase II general transcription initiation factor activity"/>
    <property type="evidence" value="ECO:0007669"/>
    <property type="project" value="InterPro"/>
</dbReference>
<sequence length="835" mass="94315">MERKIDKEHIGNYLVTSSRLVKIKEAVVSKSEEEKDGLIKQIGEKCVPRQFSLVLKRELKEEGSQTEDIAKSKRKCVEKQDPAEIKVSAPRPTPSLDDVIERSPELLGSLTTAAANSIGACTRLVLRTIIQNAKKSASRENRKRLVPSDVDIACGIAQIDYNLTCPLLRPTPSSDRMYWGRKLTKEHYTIDANSKEMVSHERFCDSIMIKDHWLVVDGIQPCLPENVIPSEVKRRFQEQQHETQRAHGFGVPGIKREPMPEKRMSTQTFSMEHQVLYSEITKILTSGSSLQRQKVLETIETDTGIQFLAGRFVILIAEGTRLHIGTRNIRGLANLLKLTWSLMKNPNIRLEKYLYVLVPSLISCVVSKNMVPILDVSRVGLKAKPTTVTPLGATPPELTADDRERIIRDLEFEFKLREASGKLLAELSSQYQNLNLNVRIIQTLRGVLSGNQDPAAIYGVLCTLFAFGNLTINSVVLPKMHDIYCSLQASRSEIPQVKPTMTKLRKIVVETEASRMEIVQNRTIELVMKIIFENEIFNDRKSADRDVYVNLYAEFGALFYDYALNTEMVDQYTGHLKITRPSLLLKQEAYLEELERRRRIRRSTTTTTTTSSHHHQHQQQQLHNHPMIDEAMLDNLLDDSNRPWSKPAAQLDEQQLEPHLDREKETFFRKPKLFLARKEKSKDGKLVASFLRPLEFGYMPGLPSTKTGGRGIPGHGPAGARETLTRESILGNSLYASRASAENHPLKSVVKDSDELLRRFVSRQDPQAGAIIYGRSMMMTSSGRATLDSEIARAAQQLSAVRLRNSVGTSRAAGKKDEMSRGRFLTTAPRQQIGT</sequence>
<evidence type="ECO:0007829" key="11">
    <source>
        <dbReference type="PeptideAtlas" id="Q965Y0"/>
    </source>
</evidence>
<evidence type="ECO:0000259" key="7">
    <source>
        <dbReference type="Pfam" id="PF07571"/>
    </source>
</evidence>
<keyword evidence="9" id="KW-1185">Reference proteome</keyword>
<dbReference type="PeptideAtlas" id="Q965Y0"/>
<dbReference type="RefSeq" id="NP_500397.2">
    <property type="nucleotide sequence ID" value="NM_067996.7"/>
</dbReference>
<dbReference type="PANTHER" id="PTHR10221:SF20">
    <property type="entry name" value="TAF6 C-TERMINAL HEAT REPEAT DOMAIN-CONTAINING PROTEIN"/>
    <property type="match status" value="1"/>
</dbReference>
<dbReference type="WormBase" id="Y37E11AL.8">
    <property type="protein sequence ID" value="CE49071"/>
    <property type="gene ID" value="WBGene00021363"/>
    <property type="gene designation" value="taf-6.2"/>
</dbReference>
<keyword evidence="3" id="KW-0805">Transcription regulation</keyword>
<dbReference type="GO" id="GO:0000124">
    <property type="term" value="C:SAGA complex"/>
    <property type="evidence" value="ECO:0007669"/>
    <property type="project" value="InterPro"/>
</dbReference>
<dbReference type="KEGG" id="cel:CELE_Y37E11AL.8"/>
<gene>
    <name evidence="8 10" type="primary">taf-6.2</name>
    <name evidence="8" type="ORF">CELE_Y37E11AL.8</name>
    <name evidence="10" type="ORF">Y37E11AL.8</name>
</gene>
<dbReference type="PaxDb" id="6239-Y37E11AL.8"/>
<dbReference type="Bgee" id="WBGene00021363">
    <property type="expression patterns" value="Expressed in embryo and 3 other cell types or tissues"/>
</dbReference>
<dbReference type="GeneID" id="177129"/>
<evidence type="ECO:0000256" key="6">
    <source>
        <dbReference type="SAM" id="MobiDB-lite"/>
    </source>
</evidence>
<dbReference type="InParanoid" id="Q965Y0"/>
<feature type="region of interest" description="Disordered" evidence="6">
    <location>
        <begin position="806"/>
        <end position="835"/>
    </location>
</feature>
<dbReference type="STRING" id="6239.Y37E11AL.8.2"/>
<dbReference type="OrthoDB" id="361039at2759"/>
<dbReference type="eggNOG" id="KOG2549">
    <property type="taxonomic scope" value="Eukaryota"/>
</dbReference>
<reference evidence="8 9" key="1">
    <citation type="journal article" date="1998" name="Science">
        <title>Genome sequence of the nematode C. elegans: a platform for investigating biology.</title>
        <authorList>
            <consortium name="The C. elegans sequencing consortium"/>
            <person name="Sulson J.E."/>
            <person name="Waterston R."/>
        </authorList>
    </citation>
    <scope>NUCLEOTIDE SEQUENCE [LARGE SCALE GENOMIC DNA]</scope>
    <source>
        <strain evidence="8 9">Bristol N2</strain>
    </source>
</reference>
<keyword evidence="11" id="KW-1267">Proteomics identification</keyword>
<comment type="subcellular location">
    <subcellularLocation>
        <location evidence="1">Nucleus</location>
    </subcellularLocation>
</comment>
<feature type="domain" description="TAF6 C-terminal HEAT repeat" evidence="7">
    <location>
        <begin position="266"/>
        <end position="480"/>
    </location>
</feature>
<protein>
    <submittedName>
        <fullName evidence="8">TAF6 C-terminal HEAT repeat domain-containing protein</fullName>
    </submittedName>
</protein>
<evidence type="ECO:0000256" key="3">
    <source>
        <dbReference type="ARBA" id="ARBA00023015"/>
    </source>
</evidence>
<keyword evidence="4" id="KW-0804">Transcription</keyword>
<dbReference type="GO" id="GO:0051123">
    <property type="term" value="P:RNA polymerase II preinitiation complex assembly"/>
    <property type="evidence" value="ECO:0000318"/>
    <property type="project" value="GO_Central"/>
</dbReference>
<dbReference type="FunCoup" id="Q965Y0">
    <property type="interactions" value="71"/>
</dbReference>
<dbReference type="InterPro" id="IPR037796">
    <property type="entry name" value="TAF6"/>
</dbReference>
<dbReference type="Gene3D" id="1.25.40.770">
    <property type="entry name" value="TAF6, C-terminal HEAT repeat domain"/>
    <property type="match status" value="1"/>
</dbReference>
<dbReference type="Pfam" id="PF07571">
    <property type="entry name" value="TAF6_C"/>
    <property type="match status" value="1"/>
</dbReference>
<dbReference type="AGR" id="WB:WBGene00021363"/>
<evidence type="ECO:0000313" key="9">
    <source>
        <dbReference type="Proteomes" id="UP000001940"/>
    </source>
</evidence>
<dbReference type="FunFam" id="1.25.40.770:FF:000011">
    <property type="entry name" value="TAF (TBP-associated transcription factor) family"/>
    <property type="match status" value="1"/>
</dbReference>
<evidence type="ECO:0000256" key="5">
    <source>
        <dbReference type="ARBA" id="ARBA00023242"/>
    </source>
</evidence>
<organism evidence="8 9">
    <name type="scientific">Caenorhabditis elegans</name>
    <dbReference type="NCBI Taxonomy" id="6239"/>
    <lineage>
        <taxon>Eukaryota</taxon>
        <taxon>Metazoa</taxon>
        <taxon>Ecdysozoa</taxon>
        <taxon>Nematoda</taxon>
        <taxon>Chromadorea</taxon>
        <taxon>Rhabditida</taxon>
        <taxon>Rhabditina</taxon>
        <taxon>Rhabditomorpha</taxon>
        <taxon>Rhabditoidea</taxon>
        <taxon>Rhabditidae</taxon>
        <taxon>Peloderinae</taxon>
        <taxon>Caenorhabditis</taxon>
    </lineage>
</organism>
<evidence type="ECO:0000256" key="4">
    <source>
        <dbReference type="ARBA" id="ARBA00023163"/>
    </source>
</evidence>
<dbReference type="AlphaFoldDB" id="Q965Y0"/>
<dbReference type="CTD" id="177129"/>
<comment type="similarity">
    <text evidence="2">Belongs to the TAF6 family.</text>
</comment>
<dbReference type="InterPro" id="IPR046344">
    <property type="entry name" value="TAF6_C_sf"/>
</dbReference>
<dbReference type="GO" id="GO:0005669">
    <property type="term" value="C:transcription factor TFIID complex"/>
    <property type="evidence" value="ECO:0000318"/>
    <property type="project" value="GO_Central"/>
</dbReference>
<dbReference type="Proteomes" id="UP000001940">
    <property type="component" value="Chromosome IV"/>
</dbReference>
<dbReference type="InterPro" id="IPR011442">
    <property type="entry name" value="TAF6_C"/>
</dbReference>
<dbReference type="GO" id="GO:0046695">
    <property type="term" value="C:SLIK (SAGA-like) complex"/>
    <property type="evidence" value="ECO:0007669"/>
    <property type="project" value="InterPro"/>
</dbReference>
<evidence type="ECO:0000313" key="10">
    <source>
        <dbReference type="WormBase" id="Y37E11AL.8"/>
    </source>
</evidence>
<proteinExistence type="evidence at protein level"/>
<dbReference type="GO" id="GO:0003713">
    <property type="term" value="F:transcription coactivator activity"/>
    <property type="evidence" value="ECO:0000318"/>
    <property type="project" value="GO_Central"/>
</dbReference>
<accession>Q965Y0</accession>
<dbReference type="UCSC" id="Y37E11AL.8">
    <property type="organism name" value="c. elegans"/>
</dbReference>
<name>Q965Y0_CAEEL</name>
<keyword evidence="5" id="KW-0539">Nucleus</keyword>
<feature type="region of interest" description="Disordered" evidence="6">
    <location>
        <begin position="596"/>
        <end position="623"/>
    </location>
</feature>
<dbReference type="OMA" id="MEHQVLY"/>